<evidence type="ECO:0000256" key="5">
    <source>
        <dbReference type="ARBA" id="ARBA00022729"/>
    </source>
</evidence>
<dbReference type="GO" id="GO:1904680">
    <property type="term" value="F:peptide transmembrane transporter activity"/>
    <property type="evidence" value="ECO:0007669"/>
    <property type="project" value="TreeGrafter"/>
</dbReference>
<dbReference type="PANTHER" id="PTHR30290:SF10">
    <property type="entry name" value="PERIPLASMIC OLIGOPEPTIDE-BINDING PROTEIN-RELATED"/>
    <property type="match status" value="1"/>
</dbReference>
<keyword evidence="6" id="KW-0411">Iron-sulfur</keyword>
<dbReference type="SUPFAM" id="SSF53850">
    <property type="entry name" value="Periplasmic binding protein-like II"/>
    <property type="match status" value="1"/>
</dbReference>
<dbReference type="InterPro" id="IPR030678">
    <property type="entry name" value="Peptide/Ni-bd"/>
</dbReference>
<keyword evidence="6" id="KW-0479">Metal-binding</keyword>
<dbReference type="GO" id="GO:0030288">
    <property type="term" value="C:outer membrane-bounded periplasmic space"/>
    <property type="evidence" value="ECO:0007669"/>
    <property type="project" value="UniProtKB-ARBA"/>
</dbReference>
<evidence type="ECO:0000256" key="3">
    <source>
        <dbReference type="ARBA" id="ARBA00011771"/>
    </source>
</evidence>
<dbReference type="RefSeq" id="WP_092237747.1">
    <property type="nucleotide sequence ID" value="NZ_FNLL01000015.1"/>
</dbReference>
<sequence>MTDLSSLTQMFNQNKISRRQFLTDMSALGLAAAVSPAMLPGTARASEPKRGGRFIMGCTGGSTTDSMDPGTLTSNMNYSINWQIRNSLVEIDHNFKPIPELAESWDSSPDAKVWRFKLRKGVEFHNGKTMTAEDVIFTINHHRGEKSKSVVKPYLKSVENIKADGKYEVIFELSGGSADFPFILGDHHLTICPAGTKGREWEKGIGTGGYILEKWEPGVKAFATRNPNYWKEGRAFFDEIETLSIVDTNARTNALKTGQIHYMDRVELKTASLMKRMPGINVTATTGTAHYSIPMIVDQTPYSDNNVRMALKLAVNREELLKQVLRGYGELGNDHPIAPVNQYFAKNLEQRKYDPDKAKFYMKKAGMLDHVFNLHAADAAFAGAVDAAILIKEQAKKAGITINVVREPDDGYWSNVWTKKEWCMCYWTGRPTEDMMFSLAYASGAPWNDTHWKNKRFNNLLIDARAELDTGKRRQMYLEMQEICRNDGGTIVPMCNQMVEASSDKLAHGPIAGNMPMDGFRNTERWWFKS</sequence>
<comment type="similarity">
    <text evidence="2">Belongs to the bacterial solute-binding protein 5 family.</text>
</comment>
<dbReference type="InterPro" id="IPR019546">
    <property type="entry name" value="TAT_signal_bac_arc"/>
</dbReference>
<organism evidence="8 9">
    <name type="scientific">Desulfobacula phenolica</name>
    <dbReference type="NCBI Taxonomy" id="90732"/>
    <lineage>
        <taxon>Bacteria</taxon>
        <taxon>Pseudomonadati</taxon>
        <taxon>Thermodesulfobacteriota</taxon>
        <taxon>Desulfobacteria</taxon>
        <taxon>Desulfobacterales</taxon>
        <taxon>Desulfobacteraceae</taxon>
        <taxon>Desulfobacula</taxon>
    </lineage>
</organism>
<proteinExistence type="inferred from homology"/>
<protein>
    <submittedName>
        <fullName evidence="8">Peptide/nickel transport system substrate-binding protein</fullName>
    </submittedName>
</protein>
<dbReference type="InterPro" id="IPR006311">
    <property type="entry name" value="TAT_signal"/>
</dbReference>
<dbReference type="AlphaFoldDB" id="A0A1H2JTX8"/>
<dbReference type="GO" id="GO:0043190">
    <property type="term" value="C:ATP-binding cassette (ABC) transporter complex"/>
    <property type="evidence" value="ECO:0007669"/>
    <property type="project" value="InterPro"/>
</dbReference>
<dbReference type="EMBL" id="FNLL01000015">
    <property type="protein sequence ID" value="SDU59505.1"/>
    <property type="molecule type" value="Genomic_DNA"/>
</dbReference>
<comment type="subcellular location">
    <subcellularLocation>
        <location evidence="1">Cell envelope</location>
    </subcellularLocation>
</comment>
<dbReference type="PIRSF" id="PIRSF002741">
    <property type="entry name" value="MppA"/>
    <property type="match status" value="1"/>
</dbReference>
<keyword evidence="9" id="KW-1185">Reference proteome</keyword>
<dbReference type="InterPro" id="IPR000914">
    <property type="entry name" value="SBP_5_dom"/>
</dbReference>
<evidence type="ECO:0000256" key="4">
    <source>
        <dbReference type="ARBA" id="ARBA00022448"/>
    </source>
</evidence>
<evidence type="ECO:0000256" key="1">
    <source>
        <dbReference type="ARBA" id="ARBA00004196"/>
    </source>
</evidence>
<comment type="subunit">
    <text evidence="3">Heterodimer of a large and a small subunit.</text>
</comment>
<dbReference type="PANTHER" id="PTHR30290">
    <property type="entry name" value="PERIPLASMIC BINDING COMPONENT OF ABC TRANSPORTER"/>
    <property type="match status" value="1"/>
</dbReference>
<keyword evidence="5" id="KW-0732">Signal</keyword>
<dbReference type="CDD" id="cd08503">
    <property type="entry name" value="PBP2_NikA_DppA_OppA_like_17"/>
    <property type="match status" value="1"/>
</dbReference>
<accession>A0A1H2JTX8</accession>
<evidence type="ECO:0000256" key="6">
    <source>
        <dbReference type="ARBA" id="ARBA00023014"/>
    </source>
</evidence>
<name>A0A1H2JTX8_9BACT</name>
<dbReference type="GO" id="GO:0015833">
    <property type="term" value="P:peptide transport"/>
    <property type="evidence" value="ECO:0007669"/>
    <property type="project" value="TreeGrafter"/>
</dbReference>
<keyword evidence="6" id="KW-0408">Iron</keyword>
<dbReference type="InterPro" id="IPR039424">
    <property type="entry name" value="SBP_5"/>
</dbReference>
<dbReference type="Gene3D" id="3.40.190.10">
    <property type="entry name" value="Periplasmic binding protein-like II"/>
    <property type="match status" value="1"/>
</dbReference>
<evidence type="ECO:0000313" key="8">
    <source>
        <dbReference type="EMBL" id="SDU59505.1"/>
    </source>
</evidence>
<dbReference type="Pfam" id="PF00496">
    <property type="entry name" value="SBP_bac_5"/>
    <property type="match status" value="1"/>
</dbReference>
<feature type="domain" description="Solute-binding protein family 5" evidence="7">
    <location>
        <begin position="96"/>
        <end position="448"/>
    </location>
</feature>
<gene>
    <name evidence="8" type="ORF">SAMN04487931_11534</name>
</gene>
<evidence type="ECO:0000313" key="9">
    <source>
        <dbReference type="Proteomes" id="UP000199608"/>
    </source>
</evidence>
<keyword evidence="4" id="KW-0813">Transport</keyword>
<reference evidence="9" key="1">
    <citation type="submission" date="2016-10" db="EMBL/GenBank/DDBJ databases">
        <authorList>
            <person name="Varghese N."/>
            <person name="Submissions S."/>
        </authorList>
    </citation>
    <scope>NUCLEOTIDE SEQUENCE [LARGE SCALE GENOMIC DNA]</scope>
    <source>
        <strain evidence="9">DSM 3384</strain>
    </source>
</reference>
<dbReference type="Gene3D" id="3.10.105.10">
    <property type="entry name" value="Dipeptide-binding Protein, Domain 3"/>
    <property type="match status" value="1"/>
</dbReference>
<dbReference type="GO" id="GO:0051536">
    <property type="term" value="F:iron-sulfur cluster binding"/>
    <property type="evidence" value="ECO:0007669"/>
    <property type="project" value="UniProtKB-KW"/>
</dbReference>
<dbReference type="NCBIfam" id="TIGR01409">
    <property type="entry name" value="TAT_signal_seq"/>
    <property type="match status" value="1"/>
</dbReference>
<evidence type="ECO:0000256" key="2">
    <source>
        <dbReference type="ARBA" id="ARBA00005695"/>
    </source>
</evidence>
<dbReference type="Proteomes" id="UP000199608">
    <property type="component" value="Unassembled WGS sequence"/>
</dbReference>
<dbReference type="PROSITE" id="PS51318">
    <property type="entry name" value="TAT"/>
    <property type="match status" value="1"/>
</dbReference>
<dbReference type="Gene3D" id="3.90.76.10">
    <property type="entry name" value="Dipeptide-binding Protein, Domain 1"/>
    <property type="match status" value="1"/>
</dbReference>
<evidence type="ECO:0000259" key="7">
    <source>
        <dbReference type="Pfam" id="PF00496"/>
    </source>
</evidence>